<dbReference type="Proteomes" id="UP000007635">
    <property type="component" value="Chromosome II"/>
</dbReference>
<dbReference type="FunFam" id="2.60.120.10:FF:000055">
    <property type="entry name" value="pirin"/>
    <property type="match status" value="1"/>
</dbReference>
<reference evidence="14" key="2">
    <citation type="submission" date="2025-08" db="UniProtKB">
        <authorList>
            <consortium name="Ensembl"/>
        </authorList>
    </citation>
    <scope>IDENTIFICATION</scope>
</reference>
<dbReference type="Pfam" id="PF02678">
    <property type="entry name" value="Pirin"/>
    <property type="match status" value="1"/>
</dbReference>
<dbReference type="InterPro" id="IPR014710">
    <property type="entry name" value="RmlC-like_jellyroll"/>
</dbReference>
<proteinExistence type="inferred from homology"/>
<evidence type="ECO:0000313" key="15">
    <source>
        <dbReference type="Proteomes" id="UP000007635"/>
    </source>
</evidence>
<dbReference type="SUPFAM" id="SSF51182">
    <property type="entry name" value="RmlC-like cupins"/>
    <property type="match status" value="1"/>
</dbReference>
<evidence type="ECO:0000256" key="10">
    <source>
        <dbReference type="ARBA" id="ARBA00077684"/>
    </source>
</evidence>
<evidence type="ECO:0000256" key="12">
    <source>
        <dbReference type="SAM" id="Phobius"/>
    </source>
</evidence>
<evidence type="ECO:0000256" key="2">
    <source>
        <dbReference type="ARBA" id="ARBA00008416"/>
    </source>
</evidence>
<dbReference type="InterPro" id="IPR011051">
    <property type="entry name" value="RmlC_Cupin_sf"/>
</dbReference>
<comment type="pathway">
    <text evidence="6">Flavonoid metabolism; quercetin degradation.</text>
</comment>
<evidence type="ECO:0000256" key="4">
    <source>
        <dbReference type="ARBA" id="ARBA00050845"/>
    </source>
</evidence>
<dbReference type="InterPro" id="IPR012093">
    <property type="entry name" value="Pirin"/>
</dbReference>
<evidence type="ECO:0000256" key="1">
    <source>
        <dbReference type="ARBA" id="ARBA00004123"/>
    </source>
</evidence>
<accession>A0AAQ4RHJ8</accession>
<comment type="subunit">
    <text evidence="7">May interact with NF1/CTF1. Interacts with BCL3. Identified in a complex comprised of PIR, BLC3, NFKB1 and target DNA.</text>
</comment>
<dbReference type="PANTHER" id="PTHR13903">
    <property type="entry name" value="PIRIN-RELATED"/>
    <property type="match status" value="1"/>
</dbReference>
<protein>
    <recommendedName>
        <fullName evidence="9">Pirin</fullName>
        <ecNumber evidence="8">1.13.11.24</ecNumber>
    </recommendedName>
    <alternativeName>
        <fullName evidence="10">Probable quercetin 2,3-dioxygenase PIR</fullName>
    </alternativeName>
</protein>
<dbReference type="GeneTree" id="ENSGT00390000008044"/>
<keyword evidence="12" id="KW-1133">Transmembrane helix</keyword>
<keyword evidence="12" id="KW-0812">Transmembrane</keyword>
<dbReference type="GO" id="GO:0005634">
    <property type="term" value="C:nucleus"/>
    <property type="evidence" value="ECO:0007669"/>
    <property type="project" value="UniProtKB-SubCell"/>
</dbReference>
<evidence type="ECO:0000256" key="5">
    <source>
        <dbReference type="ARBA" id="ARBA00054987"/>
    </source>
</evidence>
<dbReference type="Gene3D" id="2.60.120.10">
    <property type="entry name" value="Jelly Rolls"/>
    <property type="match status" value="1"/>
</dbReference>
<evidence type="ECO:0000313" key="14">
    <source>
        <dbReference type="Ensembl" id="ENSGACP00000062053.1"/>
    </source>
</evidence>
<keyword evidence="3" id="KW-0539">Nucleus</keyword>
<evidence type="ECO:0000256" key="7">
    <source>
        <dbReference type="ARBA" id="ARBA00064668"/>
    </source>
</evidence>
<evidence type="ECO:0000259" key="13">
    <source>
        <dbReference type="Pfam" id="PF02678"/>
    </source>
</evidence>
<evidence type="ECO:0000256" key="11">
    <source>
        <dbReference type="RuleBase" id="RU003457"/>
    </source>
</evidence>
<dbReference type="PANTHER" id="PTHR13903:SF8">
    <property type="entry name" value="PIRIN"/>
    <property type="match status" value="1"/>
</dbReference>
<reference evidence="14" key="3">
    <citation type="submission" date="2025-09" db="UniProtKB">
        <authorList>
            <consortium name="Ensembl"/>
        </authorList>
    </citation>
    <scope>IDENTIFICATION</scope>
</reference>
<feature type="transmembrane region" description="Helical" evidence="12">
    <location>
        <begin position="241"/>
        <end position="260"/>
    </location>
</feature>
<dbReference type="AlphaFoldDB" id="A0AAQ4RHJ8"/>
<evidence type="ECO:0000256" key="3">
    <source>
        <dbReference type="ARBA" id="ARBA00023242"/>
    </source>
</evidence>
<reference evidence="14 15" key="1">
    <citation type="journal article" date="2021" name="G3 (Bethesda)">
        <title>Improved contiguity of the threespine stickleback genome using long-read sequencing.</title>
        <authorList>
            <person name="Nath S."/>
            <person name="Shaw D.E."/>
            <person name="White M.A."/>
        </authorList>
    </citation>
    <scope>NUCLEOTIDE SEQUENCE [LARGE SCALE GENOMIC DNA]</scope>
    <source>
        <strain evidence="14 15">Lake Benthic</strain>
    </source>
</reference>
<dbReference type="InterPro" id="IPR003829">
    <property type="entry name" value="Pirin_N_dom"/>
</dbReference>
<evidence type="ECO:0000256" key="8">
    <source>
        <dbReference type="ARBA" id="ARBA00066677"/>
    </source>
</evidence>
<keyword evidence="15" id="KW-1185">Reference proteome</keyword>
<feature type="domain" description="Pirin N-terminal" evidence="13">
    <location>
        <begin position="21"/>
        <end position="116"/>
    </location>
</feature>
<evidence type="ECO:0000256" key="6">
    <source>
        <dbReference type="ARBA" id="ARBA00060642"/>
    </source>
</evidence>
<organism evidence="14 15">
    <name type="scientific">Gasterosteus aculeatus aculeatus</name>
    <name type="common">three-spined stickleback</name>
    <dbReference type="NCBI Taxonomy" id="481459"/>
    <lineage>
        <taxon>Eukaryota</taxon>
        <taxon>Metazoa</taxon>
        <taxon>Chordata</taxon>
        <taxon>Craniata</taxon>
        <taxon>Vertebrata</taxon>
        <taxon>Euteleostomi</taxon>
        <taxon>Actinopterygii</taxon>
        <taxon>Neopterygii</taxon>
        <taxon>Teleostei</taxon>
        <taxon>Neoteleostei</taxon>
        <taxon>Acanthomorphata</taxon>
        <taxon>Eupercaria</taxon>
        <taxon>Perciformes</taxon>
        <taxon>Cottioidei</taxon>
        <taxon>Gasterosteales</taxon>
        <taxon>Gasterosteidae</taxon>
        <taxon>Gasterosteus</taxon>
    </lineage>
</organism>
<evidence type="ECO:0000256" key="9">
    <source>
        <dbReference type="ARBA" id="ARBA00069068"/>
    </source>
</evidence>
<dbReference type="Ensembl" id="ENSGACT00000085100.1">
    <property type="protein sequence ID" value="ENSGACP00000062053.1"/>
    <property type="gene ID" value="ENSGACG00000015118.2"/>
</dbReference>
<sequence>MTERKVERTVLSVEQAEGVGARVRRSIGRKELRNLDPFLMLDEFRVRKPAGFPDHPHRGFETVTYVLEGVTAHEDFCGHSGRLEAGDLQWMTAGQGVVHAEMPVSEEPVVGLQLWVNLPSRDKMVEPAYQELKGSEVPKASQGGVTVSVISGEALGAKSKVYTRTPTFYLDFRLQTGATHVQPVPSGWTTFIYTLSGTIHAGELCLLNVLLKSPTVLSALSDIVHFPYCRLMYPLQIISDFVFSHTVLIILVGYVSLGFITPPCSCCHICFTTMCVISVQLQLPIYVQHNEPRVPL</sequence>
<dbReference type="CDD" id="cd02247">
    <property type="entry name" value="cupin_pirin_C"/>
    <property type="match status" value="1"/>
</dbReference>
<comment type="function">
    <text evidence="5">Transcriptional coregulator of NF-kappa-B which facilitates binding of NF-kappa-B proteins to target kappa-B genes in a redox-state-dependent manner. May be required for efficient terminal myeloid maturation of hematopoietic cells. Has quercetin 2,3-dioxygenase activity (in vitro).</text>
</comment>
<keyword evidence="12" id="KW-0472">Membrane</keyword>
<dbReference type="GO" id="GO:0008127">
    <property type="term" value="F:quercetin 2,3-dioxygenase activity"/>
    <property type="evidence" value="ECO:0007669"/>
    <property type="project" value="UniProtKB-EC"/>
</dbReference>
<comment type="catalytic activity">
    <reaction evidence="4">
        <text>quercetin + O2 = 2-(3,4-dihydroxybenzoyloxy)-4,6-dihydroxybenzoate + CO</text>
        <dbReference type="Rhea" id="RHEA:15381"/>
        <dbReference type="ChEBI" id="CHEBI:15379"/>
        <dbReference type="ChEBI" id="CHEBI:17245"/>
        <dbReference type="ChEBI" id="CHEBI:57628"/>
        <dbReference type="ChEBI" id="CHEBI:57694"/>
        <dbReference type="EC" id="1.13.11.24"/>
    </reaction>
</comment>
<dbReference type="GO" id="GO:0030224">
    <property type="term" value="P:monocyte differentiation"/>
    <property type="evidence" value="ECO:0007669"/>
    <property type="project" value="TreeGrafter"/>
</dbReference>
<comment type="similarity">
    <text evidence="2 11">Belongs to the pirin family.</text>
</comment>
<dbReference type="EC" id="1.13.11.24" evidence="8"/>
<comment type="subcellular location">
    <subcellularLocation>
        <location evidence="1">Nucleus</location>
    </subcellularLocation>
</comment>
<dbReference type="CDD" id="cd02909">
    <property type="entry name" value="cupin_pirin_N"/>
    <property type="match status" value="1"/>
</dbReference>
<name>A0AAQ4RHJ8_GASAC</name>